<evidence type="ECO:0000256" key="1">
    <source>
        <dbReference type="SAM" id="MobiDB-lite"/>
    </source>
</evidence>
<comment type="caution">
    <text evidence="2">The sequence shown here is derived from an EMBL/GenBank/DDBJ whole genome shotgun (WGS) entry which is preliminary data.</text>
</comment>
<feature type="non-terminal residue" evidence="2">
    <location>
        <position position="1"/>
    </location>
</feature>
<gene>
    <name evidence="2" type="ORF">F7R03_32730</name>
</gene>
<protein>
    <submittedName>
        <fullName evidence="2">Uncharacterized protein</fullName>
    </submittedName>
</protein>
<proteinExistence type="predicted"/>
<feature type="region of interest" description="Disordered" evidence="1">
    <location>
        <begin position="67"/>
        <end position="87"/>
    </location>
</feature>
<evidence type="ECO:0000313" key="3">
    <source>
        <dbReference type="Proteomes" id="UP000423257"/>
    </source>
</evidence>
<feature type="non-terminal residue" evidence="2">
    <location>
        <position position="87"/>
    </location>
</feature>
<dbReference type="Proteomes" id="UP000423257">
    <property type="component" value="Unassembled WGS sequence"/>
</dbReference>
<dbReference type="AlphaFoldDB" id="A0A6H9RIU6"/>
<organism evidence="2 3">
    <name type="scientific">Pseudomonas palleroniana</name>
    <dbReference type="NCBI Taxonomy" id="191390"/>
    <lineage>
        <taxon>Bacteria</taxon>
        <taxon>Pseudomonadati</taxon>
        <taxon>Pseudomonadota</taxon>
        <taxon>Gammaproteobacteria</taxon>
        <taxon>Pseudomonadales</taxon>
        <taxon>Pseudomonadaceae</taxon>
        <taxon>Pseudomonas</taxon>
    </lineage>
</organism>
<accession>A0A6H9RIU6</accession>
<dbReference type="EMBL" id="VZPQ01000875">
    <property type="protein sequence ID" value="KAB0529392.1"/>
    <property type="molecule type" value="Genomic_DNA"/>
</dbReference>
<reference evidence="2 3" key="1">
    <citation type="submission" date="2019-09" db="EMBL/GenBank/DDBJ databases">
        <title>Draft genome sequences of 48 bacterial type strains from the CCUG.</title>
        <authorList>
            <person name="Tunovic T."/>
            <person name="Pineiro-Iglesias B."/>
            <person name="Unosson C."/>
            <person name="Inganas E."/>
            <person name="Ohlen M."/>
            <person name="Cardew S."/>
            <person name="Jensie-Markopoulos S."/>
            <person name="Salva-Serra F."/>
            <person name="Jaen-Luchoro D."/>
            <person name="Karlsson R."/>
            <person name="Svensson-Stadler L."/>
            <person name="Chun J."/>
            <person name="Moore E."/>
        </authorList>
    </citation>
    <scope>NUCLEOTIDE SEQUENCE [LARGE SCALE GENOMIC DNA]</scope>
    <source>
        <strain evidence="2 3">CCUG 51524</strain>
    </source>
</reference>
<feature type="compositionally biased region" description="Polar residues" evidence="1">
    <location>
        <begin position="67"/>
        <end position="76"/>
    </location>
</feature>
<name>A0A6H9RIU6_9PSED</name>
<sequence length="87" mass="8751">PLWELSLLAIAVGQAALKLNVPPSSRASSAPTLIPGAHGIGVHRQPLWELSLLAIAVGQAALKLNVPPSSRASSAPTLIPGAHGIGV</sequence>
<evidence type="ECO:0000313" key="2">
    <source>
        <dbReference type="EMBL" id="KAB0529392.1"/>
    </source>
</evidence>